<evidence type="ECO:0000313" key="1">
    <source>
        <dbReference type="EMBL" id="KAJ2966672.1"/>
    </source>
</evidence>
<evidence type="ECO:0000313" key="2">
    <source>
        <dbReference type="Proteomes" id="UP001143856"/>
    </source>
</evidence>
<keyword evidence="2" id="KW-1185">Reference proteome</keyword>
<dbReference type="EMBL" id="JAPDGR010005004">
    <property type="protein sequence ID" value="KAJ2966672.1"/>
    <property type="molecule type" value="Genomic_DNA"/>
</dbReference>
<dbReference type="Proteomes" id="UP001143856">
    <property type="component" value="Unassembled WGS sequence"/>
</dbReference>
<comment type="caution">
    <text evidence="1">The sequence shown here is derived from an EMBL/GenBank/DDBJ whole genome shotgun (WGS) entry which is preliminary data.</text>
</comment>
<name>A0ACC1MI17_9PEZI</name>
<organism evidence="1 2">
    <name type="scientific">Xylaria curta</name>
    <dbReference type="NCBI Taxonomy" id="42375"/>
    <lineage>
        <taxon>Eukaryota</taxon>
        <taxon>Fungi</taxon>
        <taxon>Dikarya</taxon>
        <taxon>Ascomycota</taxon>
        <taxon>Pezizomycotina</taxon>
        <taxon>Sordariomycetes</taxon>
        <taxon>Xylariomycetidae</taxon>
        <taxon>Xylariales</taxon>
        <taxon>Xylariaceae</taxon>
        <taxon>Xylaria</taxon>
    </lineage>
</organism>
<accession>A0ACC1MI17</accession>
<reference evidence="1" key="1">
    <citation type="submission" date="2022-10" db="EMBL/GenBank/DDBJ databases">
        <title>Genome Sequence of Xylaria curta.</title>
        <authorList>
            <person name="Buettner E."/>
        </authorList>
    </citation>
    <scope>NUCLEOTIDE SEQUENCE</scope>
    <source>
        <strain evidence="1">Babe10</strain>
    </source>
</reference>
<gene>
    <name evidence="1" type="ORF">NUW58_g10610</name>
</gene>
<sequence>MAAVLSVLAAVGIGASVTCVSVGGVAVPPIPPMAVAVVLVLVPSPGAVDDGSMVEVALGALDVLDACEVALGTLNDVWPGFVLWSLSTTQLAFDIVQLMTCIVEQSLPWGQHNTVVPPANKLHEDPVAQQKFPGSPACGHLLKFAAHVLSLSSTQFDPRWAADAIASIEANCRVRIRP</sequence>
<proteinExistence type="predicted"/>
<protein>
    <submittedName>
        <fullName evidence="1">Uncharacterized protein</fullName>
    </submittedName>
</protein>